<organism evidence="1 2">
    <name type="scientific">Marinibaculum pumilum</name>
    <dbReference type="NCBI Taxonomy" id="1766165"/>
    <lineage>
        <taxon>Bacteria</taxon>
        <taxon>Pseudomonadati</taxon>
        <taxon>Pseudomonadota</taxon>
        <taxon>Alphaproteobacteria</taxon>
        <taxon>Rhodospirillales</taxon>
        <taxon>Rhodospirillaceae</taxon>
        <taxon>Marinibaculum</taxon>
    </lineage>
</organism>
<reference evidence="2" key="1">
    <citation type="journal article" date="2019" name="Int. J. Syst. Evol. Microbiol.">
        <title>The Global Catalogue of Microorganisms (GCM) 10K type strain sequencing project: providing services to taxonomists for standard genome sequencing and annotation.</title>
        <authorList>
            <consortium name="The Broad Institute Genomics Platform"/>
            <consortium name="The Broad Institute Genome Sequencing Center for Infectious Disease"/>
            <person name="Wu L."/>
            <person name="Ma J."/>
        </authorList>
    </citation>
    <scope>NUCLEOTIDE SEQUENCE [LARGE SCALE GENOMIC DNA]</scope>
    <source>
        <strain evidence="2">KCTC 42964</strain>
    </source>
</reference>
<dbReference type="RefSeq" id="WP_379899902.1">
    <property type="nucleotide sequence ID" value="NZ_JBHRTR010000024.1"/>
</dbReference>
<evidence type="ECO:0000313" key="2">
    <source>
        <dbReference type="Proteomes" id="UP001595528"/>
    </source>
</evidence>
<accession>A0ABV7KYW9</accession>
<gene>
    <name evidence="1" type="ORF">ACFOGJ_10195</name>
</gene>
<comment type="caution">
    <text evidence="1">The sequence shown here is derived from an EMBL/GenBank/DDBJ whole genome shotgun (WGS) entry which is preliminary data.</text>
</comment>
<name>A0ABV7KYW9_9PROT</name>
<dbReference type="InterPro" id="IPR050678">
    <property type="entry name" value="DNA_Partitioning_ATPase"/>
</dbReference>
<dbReference type="PANTHER" id="PTHR13696">
    <property type="entry name" value="P-LOOP CONTAINING NUCLEOSIDE TRIPHOSPHATE HYDROLASE"/>
    <property type="match status" value="1"/>
</dbReference>
<dbReference type="Proteomes" id="UP001595528">
    <property type="component" value="Unassembled WGS sequence"/>
</dbReference>
<evidence type="ECO:0000313" key="1">
    <source>
        <dbReference type="EMBL" id="MFC3227603.1"/>
    </source>
</evidence>
<dbReference type="Pfam" id="PF09140">
    <property type="entry name" value="MipZ"/>
    <property type="match status" value="1"/>
</dbReference>
<sequence>MAHTIVLGNEKGGSGKSTTAVHLVVGLLYAGYRVGAIDLDGRQRTLSRYLENRQAYMDQMQVRLPMPDWVSIRRSEAQDRAEAEAEEGARFEEWHARFSDRHDFIVVDCPGNHTYLAALGHSYADTLVTPMNDSFIDLDLLAQVNPREIAQSKLSHYSEMVFEQRKQRMLRTGTNLDWIVIRNRLSNLDAKNKRRVGRVLEKLAKRIGFRLVPGFGERVIFREMFLSGLTLSDLAEPEAGMNMTMSHVAARSEVRALLRGLKLPVAQNAFDSAGEQEPQRGAA</sequence>
<dbReference type="InterPro" id="IPR015223">
    <property type="entry name" value="MipZ"/>
</dbReference>
<dbReference type="EMBL" id="JBHRTR010000024">
    <property type="protein sequence ID" value="MFC3227603.1"/>
    <property type="molecule type" value="Genomic_DNA"/>
</dbReference>
<dbReference type="Gene3D" id="3.40.50.300">
    <property type="entry name" value="P-loop containing nucleotide triphosphate hydrolases"/>
    <property type="match status" value="1"/>
</dbReference>
<proteinExistence type="predicted"/>
<protein>
    <submittedName>
        <fullName evidence="1">Division plane positioning ATPase MipZ</fullName>
    </submittedName>
</protein>
<dbReference type="PANTHER" id="PTHR13696:SF96">
    <property type="entry name" value="COBQ_COBB_MIND_PARA NUCLEOTIDE BINDING DOMAIN-CONTAINING PROTEIN"/>
    <property type="match status" value="1"/>
</dbReference>
<dbReference type="SUPFAM" id="SSF52540">
    <property type="entry name" value="P-loop containing nucleoside triphosphate hydrolases"/>
    <property type="match status" value="1"/>
</dbReference>
<dbReference type="CDD" id="cd02042">
    <property type="entry name" value="ParAB_family"/>
    <property type="match status" value="1"/>
</dbReference>
<keyword evidence="2" id="KW-1185">Reference proteome</keyword>
<dbReference type="InterPro" id="IPR027417">
    <property type="entry name" value="P-loop_NTPase"/>
</dbReference>